<evidence type="ECO:0008006" key="3">
    <source>
        <dbReference type="Google" id="ProtNLM"/>
    </source>
</evidence>
<dbReference type="STRING" id="564137.SAMN04488238_12513"/>
<gene>
    <name evidence="1" type="ORF">SAMN04488238_12513</name>
</gene>
<dbReference type="OrthoDB" id="7693309at2"/>
<name>A0A1H3ETW4_9RHOB</name>
<proteinExistence type="predicted"/>
<reference evidence="1 2" key="1">
    <citation type="submission" date="2016-10" db="EMBL/GenBank/DDBJ databases">
        <authorList>
            <person name="de Groot N.N."/>
        </authorList>
    </citation>
    <scope>NUCLEOTIDE SEQUENCE [LARGE SCALE GENOMIC DNA]</scope>
    <source>
        <strain evidence="1 2">CGMCC 1.8894</strain>
    </source>
</reference>
<dbReference type="Proteomes" id="UP000198539">
    <property type="component" value="Unassembled WGS sequence"/>
</dbReference>
<dbReference type="Pfam" id="PF05354">
    <property type="entry name" value="Phage_attach"/>
    <property type="match status" value="1"/>
</dbReference>
<accession>A0A1H3ETW4</accession>
<keyword evidence="2" id="KW-1185">Reference proteome</keyword>
<organism evidence="1 2">
    <name type="scientific">Roseicitreum antarcticum</name>
    <dbReference type="NCBI Taxonomy" id="564137"/>
    <lineage>
        <taxon>Bacteria</taxon>
        <taxon>Pseudomonadati</taxon>
        <taxon>Pseudomonadota</taxon>
        <taxon>Alphaproteobacteria</taxon>
        <taxon>Rhodobacterales</taxon>
        <taxon>Paracoccaceae</taxon>
        <taxon>Roseicitreum</taxon>
    </lineage>
</organism>
<sequence length="106" mass="11181">MGLFDGMAGLVADVFGDAVSYTPGAGATRIVQSIGRRTPVQAIGPDGVETLLTSPTWRVRQDLVPEIARGDRVAFGGHLYRVLNAHPQGSPAVDAHLVCELDEVEA</sequence>
<evidence type="ECO:0000313" key="2">
    <source>
        <dbReference type="Proteomes" id="UP000198539"/>
    </source>
</evidence>
<dbReference type="EMBL" id="FNOM01000025">
    <property type="protein sequence ID" value="SDX81374.1"/>
    <property type="molecule type" value="Genomic_DNA"/>
</dbReference>
<dbReference type="Gene3D" id="2.40.10.180">
    <property type="entry name" value="Phage tail proteins"/>
    <property type="match status" value="1"/>
</dbReference>
<dbReference type="GO" id="GO:0019068">
    <property type="term" value="P:virion assembly"/>
    <property type="evidence" value="ECO:0007669"/>
    <property type="project" value="InterPro"/>
</dbReference>
<dbReference type="InterPro" id="IPR053734">
    <property type="entry name" value="Phage_Head-Tail_Connect_sf"/>
</dbReference>
<dbReference type="InterPro" id="IPR008018">
    <property type="entry name" value="Phage_tail_attach_FII"/>
</dbReference>
<dbReference type="RefSeq" id="WP_092892496.1">
    <property type="nucleotide sequence ID" value="NZ_CP061498.1"/>
</dbReference>
<dbReference type="AlphaFoldDB" id="A0A1H3ETW4"/>
<evidence type="ECO:0000313" key="1">
    <source>
        <dbReference type="EMBL" id="SDX81374.1"/>
    </source>
</evidence>
<protein>
    <recommendedName>
        <fullName evidence="3">Phage head-tail joining protein</fullName>
    </recommendedName>
</protein>